<sequence>MKVGSSKLSGGSSKPRGSPTKVSKPKPRAPRSRAVEDGTGRGKGKVRVSKGKKGHKKEKPPTPAGDGLAETVTAVTLDRADDNPPKMVASGSPPSAEDDDRFMIKSRTPPMNSTGASSGHVRQVVVAAFEAGMIINEGKNKPENEEGETKLKLNEYGSNLGGATGANRKRPLEDVGGDIDDVPSPKKKFIEEEQDPEQVEEASLEWPQPVK</sequence>
<feature type="compositionally biased region" description="Low complexity" evidence="1">
    <location>
        <begin position="1"/>
        <end position="21"/>
    </location>
</feature>
<name>A0AAV2EPN2_9ROSI</name>
<evidence type="ECO:0000256" key="1">
    <source>
        <dbReference type="SAM" id="MobiDB-lite"/>
    </source>
</evidence>
<dbReference type="EMBL" id="OZ034818">
    <property type="protein sequence ID" value="CAL1387764.1"/>
    <property type="molecule type" value="Genomic_DNA"/>
</dbReference>
<evidence type="ECO:0000313" key="2">
    <source>
        <dbReference type="EMBL" id="CAL1387764.1"/>
    </source>
</evidence>
<proteinExistence type="predicted"/>
<feature type="compositionally biased region" description="Basic residues" evidence="1">
    <location>
        <begin position="42"/>
        <end position="58"/>
    </location>
</feature>
<accession>A0AAV2EPN2</accession>
<keyword evidence="3" id="KW-1185">Reference proteome</keyword>
<gene>
    <name evidence="2" type="ORF">LTRI10_LOCUS28727</name>
</gene>
<evidence type="ECO:0000313" key="3">
    <source>
        <dbReference type="Proteomes" id="UP001497516"/>
    </source>
</evidence>
<feature type="compositionally biased region" description="Acidic residues" evidence="1">
    <location>
        <begin position="192"/>
        <end position="203"/>
    </location>
</feature>
<feature type="compositionally biased region" description="Basic and acidic residues" evidence="1">
    <location>
        <begin position="138"/>
        <end position="153"/>
    </location>
</feature>
<dbReference type="AlphaFoldDB" id="A0AAV2EPN2"/>
<feature type="region of interest" description="Disordered" evidence="1">
    <location>
        <begin position="137"/>
        <end position="211"/>
    </location>
</feature>
<organism evidence="2 3">
    <name type="scientific">Linum trigynum</name>
    <dbReference type="NCBI Taxonomy" id="586398"/>
    <lineage>
        <taxon>Eukaryota</taxon>
        <taxon>Viridiplantae</taxon>
        <taxon>Streptophyta</taxon>
        <taxon>Embryophyta</taxon>
        <taxon>Tracheophyta</taxon>
        <taxon>Spermatophyta</taxon>
        <taxon>Magnoliopsida</taxon>
        <taxon>eudicotyledons</taxon>
        <taxon>Gunneridae</taxon>
        <taxon>Pentapetalae</taxon>
        <taxon>rosids</taxon>
        <taxon>fabids</taxon>
        <taxon>Malpighiales</taxon>
        <taxon>Linaceae</taxon>
        <taxon>Linum</taxon>
    </lineage>
</organism>
<protein>
    <submittedName>
        <fullName evidence="2">Uncharacterized protein</fullName>
    </submittedName>
</protein>
<reference evidence="2 3" key="1">
    <citation type="submission" date="2024-04" db="EMBL/GenBank/DDBJ databases">
        <authorList>
            <person name="Fracassetti M."/>
        </authorList>
    </citation>
    <scope>NUCLEOTIDE SEQUENCE [LARGE SCALE GENOMIC DNA]</scope>
</reference>
<dbReference type="Proteomes" id="UP001497516">
    <property type="component" value="Chromosome 5"/>
</dbReference>
<feature type="region of interest" description="Disordered" evidence="1">
    <location>
        <begin position="1"/>
        <end position="119"/>
    </location>
</feature>